<dbReference type="Proteomes" id="UP000630718">
    <property type="component" value="Unassembled WGS sequence"/>
</dbReference>
<sequence length="73" mass="8017">MLSPLPSSLPPSLFWPQADRVRAREAAEAMAASAALRLRMIIILDVCEEETETRCVGLCAVVSRFEKRVSGTL</sequence>
<accession>A0A919A1V1</accession>
<evidence type="ECO:0000313" key="1">
    <source>
        <dbReference type="EMBL" id="GHE83310.1"/>
    </source>
</evidence>
<dbReference type="EMBL" id="BNBI01000001">
    <property type="protein sequence ID" value="GHE83310.1"/>
    <property type="molecule type" value="Genomic_DNA"/>
</dbReference>
<comment type="caution">
    <text evidence="1">The sequence shown here is derived from an EMBL/GenBank/DDBJ whole genome shotgun (WGS) entry which is preliminary data.</text>
</comment>
<reference evidence="1" key="2">
    <citation type="submission" date="2020-09" db="EMBL/GenBank/DDBJ databases">
        <authorList>
            <person name="Sun Q."/>
            <person name="Ohkuma M."/>
        </authorList>
    </citation>
    <scope>NUCLEOTIDE SEQUENCE</scope>
    <source>
        <strain evidence="1">JCM 4477</strain>
    </source>
</reference>
<keyword evidence="2" id="KW-1185">Reference proteome</keyword>
<name>A0A919A1V1_9ACTN</name>
<dbReference type="AlphaFoldDB" id="A0A919A1V1"/>
<evidence type="ECO:0000313" key="2">
    <source>
        <dbReference type="Proteomes" id="UP000630718"/>
    </source>
</evidence>
<gene>
    <name evidence="1" type="ORF">GCM10018772_02050</name>
</gene>
<protein>
    <submittedName>
        <fullName evidence="1">Uncharacterized protein</fullName>
    </submittedName>
</protein>
<organism evidence="1 2">
    <name type="scientific">Streptomyces fumanus</name>
    <dbReference type="NCBI Taxonomy" id="67302"/>
    <lineage>
        <taxon>Bacteria</taxon>
        <taxon>Bacillati</taxon>
        <taxon>Actinomycetota</taxon>
        <taxon>Actinomycetes</taxon>
        <taxon>Kitasatosporales</taxon>
        <taxon>Streptomycetaceae</taxon>
        <taxon>Streptomyces</taxon>
    </lineage>
</organism>
<reference evidence="1" key="1">
    <citation type="journal article" date="2014" name="Int. J. Syst. Evol. Microbiol.">
        <title>Complete genome sequence of Corynebacterium casei LMG S-19264T (=DSM 44701T), isolated from a smear-ripened cheese.</title>
        <authorList>
            <consortium name="US DOE Joint Genome Institute (JGI-PGF)"/>
            <person name="Walter F."/>
            <person name="Albersmeier A."/>
            <person name="Kalinowski J."/>
            <person name="Ruckert C."/>
        </authorList>
    </citation>
    <scope>NUCLEOTIDE SEQUENCE</scope>
    <source>
        <strain evidence="1">JCM 4477</strain>
    </source>
</reference>
<proteinExistence type="predicted"/>